<keyword evidence="3" id="KW-1185">Reference proteome</keyword>
<evidence type="ECO:0000256" key="1">
    <source>
        <dbReference type="SAM" id="MobiDB-lite"/>
    </source>
</evidence>
<feature type="compositionally biased region" description="Polar residues" evidence="1">
    <location>
        <begin position="73"/>
        <end position="94"/>
    </location>
</feature>
<organism evidence="2 3">
    <name type="scientific">Leptidea sinapis</name>
    <dbReference type="NCBI Taxonomy" id="189913"/>
    <lineage>
        <taxon>Eukaryota</taxon>
        <taxon>Metazoa</taxon>
        <taxon>Ecdysozoa</taxon>
        <taxon>Arthropoda</taxon>
        <taxon>Hexapoda</taxon>
        <taxon>Insecta</taxon>
        <taxon>Pterygota</taxon>
        <taxon>Neoptera</taxon>
        <taxon>Endopterygota</taxon>
        <taxon>Lepidoptera</taxon>
        <taxon>Glossata</taxon>
        <taxon>Ditrysia</taxon>
        <taxon>Papilionoidea</taxon>
        <taxon>Pieridae</taxon>
        <taxon>Dismorphiinae</taxon>
        <taxon>Leptidea</taxon>
    </lineage>
</organism>
<protein>
    <submittedName>
        <fullName evidence="2">Uncharacterized protein</fullName>
    </submittedName>
</protein>
<dbReference type="EMBL" id="FZQP02002115">
    <property type="protein sequence ID" value="VVC94795.1"/>
    <property type="molecule type" value="Genomic_DNA"/>
</dbReference>
<evidence type="ECO:0000313" key="2">
    <source>
        <dbReference type="EMBL" id="VVC94795.1"/>
    </source>
</evidence>
<dbReference type="Proteomes" id="UP000324832">
    <property type="component" value="Unassembled WGS sequence"/>
</dbReference>
<feature type="region of interest" description="Disordered" evidence="1">
    <location>
        <begin position="64"/>
        <end position="96"/>
    </location>
</feature>
<feature type="region of interest" description="Disordered" evidence="1">
    <location>
        <begin position="1"/>
        <end position="31"/>
    </location>
</feature>
<name>A0A5E4QCU7_9NEOP</name>
<sequence>MCQLSTEELDDAPRPVKRGRKPAIPTPSLKLEASYELTENMNAELTNPCDKTMFNYSGEPMVEIPKKIDPNKTSHSNNVTDTTSNKSGKISRCSTKYPDNKSPCSDIIDTSLNFSGGLLAQNMICANETSCPSYITEKTSHQTSGHNRVNAVDKPCSCNVCDKQCTFSLKT</sequence>
<evidence type="ECO:0000313" key="3">
    <source>
        <dbReference type="Proteomes" id="UP000324832"/>
    </source>
</evidence>
<gene>
    <name evidence="2" type="ORF">LSINAPIS_LOCUS6669</name>
</gene>
<proteinExistence type="predicted"/>
<accession>A0A5E4QCU7</accession>
<reference evidence="2 3" key="1">
    <citation type="submission" date="2017-07" db="EMBL/GenBank/DDBJ databases">
        <authorList>
            <person name="Talla V."/>
            <person name="Backstrom N."/>
        </authorList>
    </citation>
    <scope>NUCLEOTIDE SEQUENCE [LARGE SCALE GENOMIC DNA]</scope>
</reference>
<dbReference type="AlphaFoldDB" id="A0A5E4QCU7"/>